<evidence type="ECO:0000313" key="9">
    <source>
        <dbReference type="Proteomes" id="UP000000644"/>
    </source>
</evidence>
<keyword evidence="8" id="KW-0614">Plasmid</keyword>
<dbReference type="GO" id="GO:0001217">
    <property type="term" value="F:DNA-binding transcription repressor activity"/>
    <property type="evidence" value="ECO:0007669"/>
    <property type="project" value="TreeGrafter"/>
</dbReference>
<evidence type="ECO:0000256" key="2">
    <source>
        <dbReference type="ARBA" id="ARBA00010610"/>
    </source>
</evidence>
<dbReference type="GO" id="GO:0005829">
    <property type="term" value="C:cytosol"/>
    <property type="evidence" value="ECO:0007669"/>
    <property type="project" value="TreeGrafter"/>
</dbReference>
<geneLocation type="plasmid" evidence="8 9">
    <name>pPNAP01</name>
</geneLocation>
<keyword evidence="9" id="KW-1185">Reference proteome</keyword>
<feature type="domain" description="DNA-binding protein H-NS-like C-terminal" evidence="7">
    <location>
        <begin position="75"/>
        <end position="119"/>
    </location>
</feature>
<comment type="subcellular location">
    <subcellularLocation>
        <location evidence="1">Cytoplasm</location>
        <location evidence="1">Nucleoid</location>
    </subcellularLocation>
</comment>
<keyword evidence="4" id="KW-0238">DNA-binding</keyword>
<sequence length="135" mass="15109">MENPIDEVVKLNQQIAELQKKSEELKKKNRPVVVAELRERMAAYGITAQELTRPVPKARMLKEDFATPIKAVKGKIKSSPLPAKFRSPDGKNEWSGRGMAPKWMNTLIEQGHSRDEFLISKDAPAQDKAAESAKA</sequence>
<name>A1VV25_POLNA</name>
<feature type="region of interest" description="Disordered" evidence="6">
    <location>
        <begin position="115"/>
        <end position="135"/>
    </location>
</feature>
<dbReference type="PANTHER" id="PTHR38097">
    <property type="match status" value="1"/>
</dbReference>
<dbReference type="GO" id="GO:0003680">
    <property type="term" value="F:minor groove of adenine-thymine-rich DNA binding"/>
    <property type="evidence" value="ECO:0007669"/>
    <property type="project" value="TreeGrafter"/>
</dbReference>
<evidence type="ECO:0000256" key="1">
    <source>
        <dbReference type="ARBA" id="ARBA00004453"/>
    </source>
</evidence>
<gene>
    <name evidence="8" type="ordered locus">Pnap_4220</name>
</gene>
<evidence type="ECO:0000256" key="6">
    <source>
        <dbReference type="SAM" id="MobiDB-lite"/>
    </source>
</evidence>
<accession>A1VV25</accession>
<dbReference type="AlphaFoldDB" id="A1VV25"/>
<keyword evidence="5" id="KW-0175">Coiled coil</keyword>
<dbReference type="SMART" id="SM00528">
    <property type="entry name" value="HNS"/>
    <property type="match status" value="1"/>
</dbReference>
<evidence type="ECO:0000256" key="4">
    <source>
        <dbReference type="ARBA" id="ARBA00023125"/>
    </source>
</evidence>
<feature type="coiled-coil region" evidence="5">
    <location>
        <begin position="1"/>
        <end position="28"/>
    </location>
</feature>
<dbReference type="RefSeq" id="WP_011797876.1">
    <property type="nucleotide sequence ID" value="NC_008757.1"/>
</dbReference>
<dbReference type="GO" id="GO:0003681">
    <property type="term" value="F:bent DNA binding"/>
    <property type="evidence" value="ECO:0007669"/>
    <property type="project" value="TreeGrafter"/>
</dbReference>
<proteinExistence type="inferred from homology"/>
<evidence type="ECO:0000256" key="5">
    <source>
        <dbReference type="SAM" id="Coils"/>
    </source>
</evidence>
<dbReference type="KEGG" id="pna:Pnap_4220"/>
<dbReference type="GO" id="GO:0000976">
    <property type="term" value="F:transcription cis-regulatory region binding"/>
    <property type="evidence" value="ECO:0007669"/>
    <property type="project" value="TreeGrafter"/>
</dbReference>
<comment type="similarity">
    <text evidence="2">Belongs to the histone-like protein H-NS family.</text>
</comment>
<dbReference type="EMBL" id="CP000530">
    <property type="protein sequence ID" value="ABM39503.1"/>
    <property type="molecule type" value="Genomic_DNA"/>
</dbReference>
<reference evidence="9" key="1">
    <citation type="journal article" date="2009" name="Environ. Microbiol.">
        <title>The genome of Polaromonas naphthalenivorans strain CJ2, isolated from coal tar-contaminated sediment, reveals physiological and metabolic versatility and evolution through extensive horizontal gene transfer.</title>
        <authorList>
            <person name="Yagi J.M."/>
            <person name="Sims D."/>
            <person name="Brettin T."/>
            <person name="Bruce D."/>
            <person name="Madsen E.L."/>
        </authorList>
    </citation>
    <scope>NUCLEOTIDE SEQUENCE [LARGE SCALE GENOMIC DNA]</scope>
    <source>
        <strain evidence="9">CJ2</strain>
        <plasmid evidence="9">Plasmid pPNAP01</plasmid>
    </source>
</reference>
<dbReference type="GO" id="GO:0009295">
    <property type="term" value="C:nucleoid"/>
    <property type="evidence" value="ECO:0007669"/>
    <property type="project" value="UniProtKB-SubCell"/>
</dbReference>
<dbReference type="Gene3D" id="4.10.430.10">
    <property type="entry name" value="Histone-like protein H-NS, C-terminal domain"/>
    <property type="match status" value="1"/>
</dbReference>
<dbReference type="Proteomes" id="UP000000644">
    <property type="component" value="Plasmid pPNAP01"/>
</dbReference>
<evidence type="ECO:0000313" key="8">
    <source>
        <dbReference type="EMBL" id="ABM39503.1"/>
    </source>
</evidence>
<evidence type="ECO:0000256" key="3">
    <source>
        <dbReference type="ARBA" id="ARBA00022490"/>
    </source>
</evidence>
<dbReference type="SUPFAM" id="SSF81273">
    <property type="entry name" value="H-NS histone-like proteins"/>
    <property type="match status" value="1"/>
</dbReference>
<dbReference type="Pfam" id="PF00816">
    <property type="entry name" value="Histone_HNS"/>
    <property type="match status" value="1"/>
</dbReference>
<dbReference type="PANTHER" id="PTHR38097:SF2">
    <property type="entry name" value="DNA-BINDING PROTEIN STPA"/>
    <property type="match status" value="1"/>
</dbReference>
<dbReference type="HOGENOM" id="CLU_117503_4_0_4"/>
<dbReference type="GO" id="GO:0032993">
    <property type="term" value="C:protein-DNA complex"/>
    <property type="evidence" value="ECO:0007669"/>
    <property type="project" value="TreeGrafter"/>
</dbReference>
<dbReference type="InterPro" id="IPR037150">
    <property type="entry name" value="H-NS_C_dom_sf"/>
</dbReference>
<protein>
    <submittedName>
        <fullName evidence="8">Histone family protein nucleoid-structuring protein H-NS</fullName>
    </submittedName>
</protein>
<dbReference type="InterPro" id="IPR027444">
    <property type="entry name" value="H-NS_C_dom"/>
</dbReference>
<keyword evidence="3" id="KW-0963">Cytoplasm</keyword>
<evidence type="ECO:0000259" key="7">
    <source>
        <dbReference type="SMART" id="SM00528"/>
    </source>
</evidence>
<organism evidence="8 9">
    <name type="scientific">Polaromonas naphthalenivorans (strain CJ2)</name>
    <dbReference type="NCBI Taxonomy" id="365044"/>
    <lineage>
        <taxon>Bacteria</taxon>
        <taxon>Pseudomonadati</taxon>
        <taxon>Pseudomonadota</taxon>
        <taxon>Betaproteobacteria</taxon>
        <taxon>Burkholderiales</taxon>
        <taxon>Comamonadaceae</taxon>
        <taxon>Polaromonas</taxon>
    </lineage>
</organism>